<evidence type="ECO:0000313" key="1">
    <source>
        <dbReference type="EMBL" id="SBW11755.1"/>
    </source>
</evidence>
<dbReference type="AlphaFoldDB" id="A0A212KJK6"/>
<organism evidence="1">
    <name type="scientific">uncultured Eubacteriales bacterium</name>
    <dbReference type="NCBI Taxonomy" id="172733"/>
    <lineage>
        <taxon>Bacteria</taxon>
        <taxon>Bacillati</taxon>
        <taxon>Bacillota</taxon>
        <taxon>Clostridia</taxon>
        <taxon>Eubacteriales</taxon>
        <taxon>environmental samples</taxon>
    </lineage>
</organism>
<reference evidence="1" key="1">
    <citation type="submission" date="2016-04" db="EMBL/GenBank/DDBJ databases">
        <authorList>
            <person name="Evans L.H."/>
            <person name="Alamgir A."/>
            <person name="Owens N."/>
            <person name="Weber N.D."/>
            <person name="Virtaneva K."/>
            <person name="Barbian K."/>
            <person name="Babar A."/>
            <person name="Rosenke K."/>
        </authorList>
    </citation>
    <scope>NUCLEOTIDE SEQUENCE</scope>
    <source>
        <strain evidence="1">86</strain>
    </source>
</reference>
<sequence>MGFNISRKTPQLNSRFVPPRGVWLVGLKEENQVRILDGAAAVCARNQRSLAKASHWGNLRRQSLIGRKFPCQGVSQKTYKTGKLPFIGHN</sequence>
<gene>
    <name evidence="1" type="ORF">KL86CLO1_13379</name>
</gene>
<dbReference type="EMBL" id="FLUN01000001">
    <property type="protein sequence ID" value="SBW11755.1"/>
    <property type="molecule type" value="Genomic_DNA"/>
</dbReference>
<name>A0A212KJK6_9FIRM</name>
<accession>A0A212KJK6</accession>
<proteinExistence type="predicted"/>
<protein>
    <submittedName>
        <fullName evidence="1">Uncharacterized protein</fullName>
    </submittedName>
</protein>